<gene>
    <name evidence="7" type="ORF">HINF_LOCUS20931</name>
    <name evidence="8" type="ORF">HINF_LOCUS2477</name>
</gene>
<dbReference type="GO" id="GO:0005886">
    <property type="term" value="C:plasma membrane"/>
    <property type="evidence" value="ECO:0007669"/>
    <property type="project" value="TreeGrafter"/>
</dbReference>
<dbReference type="EMBL" id="CAXDID020000004">
    <property type="protein sequence ID" value="CAL5973641.1"/>
    <property type="molecule type" value="Genomic_DNA"/>
</dbReference>
<sequence>MPIIPIDSKIAQQRCCQQECYNCQPLLHPGIINGVFGSLAVLFIVIGSYFTYQGQHLFYEEVEFAVNQTATNTLQVDLNPDLQTFVYYKLPNFYQNVRTYGQSIDYEELASPALKTAPCTDDSKAVLCSLIMKTKPTYNINLKLNTTPITLSPPMLWESDAETNNLFGKGIKQQPKWEEFAVWARQSPFEDAVKPIGSFKSGSGSLEINFSFTQYNKNPVVYVVVCQVNTAGGSKENGALGIVCIVVGGVMLLVVFGLLITQAAYGARSKKYNEKIE</sequence>
<dbReference type="GO" id="GO:0005794">
    <property type="term" value="C:Golgi apparatus"/>
    <property type="evidence" value="ECO:0007669"/>
    <property type="project" value="TreeGrafter"/>
</dbReference>
<name>A0AA86P7K4_9EUKA</name>
<evidence type="ECO:0000313" key="8">
    <source>
        <dbReference type="EMBL" id="CAL5973641.1"/>
    </source>
</evidence>
<feature type="transmembrane region" description="Helical" evidence="6">
    <location>
        <begin position="31"/>
        <end position="52"/>
    </location>
</feature>
<feature type="transmembrane region" description="Helical" evidence="6">
    <location>
        <begin position="239"/>
        <end position="265"/>
    </location>
</feature>
<evidence type="ECO:0000256" key="1">
    <source>
        <dbReference type="ARBA" id="ARBA00004141"/>
    </source>
</evidence>
<keyword evidence="5 6" id="KW-0472">Membrane</keyword>
<evidence type="ECO:0000256" key="2">
    <source>
        <dbReference type="ARBA" id="ARBA00009457"/>
    </source>
</evidence>
<organism evidence="7">
    <name type="scientific">Hexamita inflata</name>
    <dbReference type="NCBI Taxonomy" id="28002"/>
    <lineage>
        <taxon>Eukaryota</taxon>
        <taxon>Metamonada</taxon>
        <taxon>Diplomonadida</taxon>
        <taxon>Hexamitidae</taxon>
        <taxon>Hexamitinae</taxon>
        <taxon>Hexamita</taxon>
    </lineage>
</organism>
<comment type="similarity">
    <text evidence="2">Belongs to the CDC50/LEM3 family.</text>
</comment>
<dbReference type="Proteomes" id="UP001642409">
    <property type="component" value="Unassembled WGS sequence"/>
</dbReference>
<keyword evidence="4 6" id="KW-1133">Transmembrane helix</keyword>
<dbReference type="EMBL" id="CATOUU010000531">
    <property type="protein sequence ID" value="CAI9933286.1"/>
    <property type="molecule type" value="Genomic_DNA"/>
</dbReference>
<dbReference type="GO" id="GO:0005783">
    <property type="term" value="C:endoplasmic reticulum"/>
    <property type="evidence" value="ECO:0007669"/>
    <property type="project" value="TreeGrafter"/>
</dbReference>
<reference evidence="7" key="1">
    <citation type="submission" date="2023-06" db="EMBL/GenBank/DDBJ databases">
        <authorList>
            <person name="Kurt Z."/>
        </authorList>
    </citation>
    <scope>NUCLEOTIDE SEQUENCE</scope>
</reference>
<comment type="caution">
    <text evidence="7">The sequence shown here is derived from an EMBL/GenBank/DDBJ whole genome shotgun (WGS) entry which is preliminary data.</text>
</comment>
<evidence type="ECO:0000313" key="7">
    <source>
        <dbReference type="EMBL" id="CAI9933286.1"/>
    </source>
</evidence>
<evidence type="ECO:0000313" key="9">
    <source>
        <dbReference type="Proteomes" id="UP001642409"/>
    </source>
</evidence>
<proteinExistence type="inferred from homology"/>
<evidence type="ECO:0000256" key="6">
    <source>
        <dbReference type="SAM" id="Phobius"/>
    </source>
</evidence>
<evidence type="ECO:0000256" key="4">
    <source>
        <dbReference type="ARBA" id="ARBA00022989"/>
    </source>
</evidence>
<keyword evidence="3 6" id="KW-0812">Transmembrane</keyword>
<keyword evidence="9" id="KW-1185">Reference proteome</keyword>
<dbReference type="InterPro" id="IPR005045">
    <property type="entry name" value="CDC50/LEM3_fam"/>
</dbReference>
<keyword evidence="7" id="KW-0131">Cell cycle</keyword>
<protein>
    <submittedName>
        <fullName evidence="7">Cell division protein 50</fullName>
    </submittedName>
    <submittedName>
        <fullName evidence="8">Cell_division protein 50</fullName>
    </submittedName>
</protein>
<dbReference type="GO" id="GO:0051301">
    <property type="term" value="P:cell division"/>
    <property type="evidence" value="ECO:0007669"/>
    <property type="project" value="UniProtKB-KW"/>
</dbReference>
<evidence type="ECO:0000256" key="5">
    <source>
        <dbReference type="ARBA" id="ARBA00023136"/>
    </source>
</evidence>
<accession>A0AA86P7K4</accession>
<dbReference type="Pfam" id="PF03381">
    <property type="entry name" value="CDC50"/>
    <property type="match status" value="2"/>
</dbReference>
<keyword evidence="7" id="KW-0132">Cell division</keyword>
<dbReference type="PANTHER" id="PTHR10926:SF0">
    <property type="entry name" value="CDC50, ISOFORM A"/>
    <property type="match status" value="1"/>
</dbReference>
<dbReference type="PANTHER" id="PTHR10926">
    <property type="entry name" value="CELL CYCLE CONTROL PROTEIN 50"/>
    <property type="match status" value="1"/>
</dbReference>
<comment type="subcellular location">
    <subcellularLocation>
        <location evidence="1">Membrane</location>
        <topology evidence="1">Multi-pass membrane protein</topology>
    </subcellularLocation>
</comment>
<reference evidence="8 9" key="2">
    <citation type="submission" date="2024-07" db="EMBL/GenBank/DDBJ databases">
        <authorList>
            <person name="Akdeniz Z."/>
        </authorList>
    </citation>
    <scope>NUCLEOTIDE SEQUENCE [LARGE SCALE GENOMIC DNA]</scope>
</reference>
<dbReference type="AlphaFoldDB" id="A0AA86P7K4"/>
<evidence type="ECO:0000256" key="3">
    <source>
        <dbReference type="ARBA" id="ARBA00022692"/>
    </source>
</evidence>